<organism evidence="2 3">
    <name type="scientific">Diplogelasinospora grovesii</name>
    <dbReference type="NCBI Taxonomy" id="303347"/>
    <lineage>
        <taxon>Eukaryota</taxon>
        <taxon>Fungi</taxon>
        <taxon>Dikarya</taxon>
        <taxon>Ascomycota</taxon>
        <taxon>Pezizomycotina</taxon>
        <taxon>Sordariomycetes</taxon>
        <taxon>Sordariomycetidae</taxon>
        <taxon>Sordariales</taxon>
        <taxon>Diplogelasinosporaceae</taxon>
        <taxon>Diplogelasinospora</taxon>
    </lineage>
</organism>
<dbReference type="AlphaFoldDB" id="A0AAN6MUH7"/>
<feature type="coiled-coil region" evidence="1">
    <location>
        <begin position="57"/>
        <end position="84"/>
    </location>
</feature>
<dbReference type="EMBL" id="MU854091">
    <property type="protein sequence ID" value="KAK3933697.1"/>
    <property type="molecule type" value="Genomic_DNA"/>
</dbReference>
<evidence type="ECO:0000313" key="2">
    <source>
        <dbReference type="EMBL" id="KAK3933697.1"/>
    </source>
</evidence>
<sequence>MRLRDVVRLNRHLTPSVPGMASPQIPAAPGSYSVPIRVFFASLQEYGTYFYQWQNYAEAVAQEIYLLKIKVAELERENNDLQRITDTQREPLLSLGEDLEHRAVSSEPRFNVPLPPSVTSSTGINFESVETNLTNPLSVLVELTVSSNIKKRPAKTDT</sequence>
<comment type="caution">
    <text evidence="2">The sequence shown here is derived from an EMBL/GenBank/DDBJ whole genome shotgun (WGS) entry which is preliminary data.</text>
</comment>
<protein>
    <submittedName>
        <fullName evidence="2">Uncharacterized protein</fullName>
    </submittedName>
</protein>
<reference evidence="3" key="1">
    <citation type="journal article" date="2023" name="Mol. Phylogenet. Evol.">
        <title>Genome-scale phylogeny and comparative genomics of the fungal order Sordariales.</title>
        <authorList>
            <person name="Hensen N."/>
            <person name="Bonometti L."/>
            <person name="Westerberg I."/>
            <person name="Brannstrom I.O."/>
            <person name="Guillou S."/>
            <person name="Cros-Aarteil S."/>
            <person name="Calhoun S."/>
            <person name="Haridas S."/>
            <person name="Kuo A."/>
            <person name="Mondo S."/>
            <person name="Pangilinan J."/>
            <person name="Riley R."/>
            <person name="LaButti K."/>
            <person name="Andreopoulos B."/>
            <person name="Lipzen A."/>
            <person name="Chen C."/>
            <person name="Yan M."/>
            <person name="Daum C."/>
            <person name="Ng V."/>
            <person name="Clum A."/>
            <person name="Steindorff A."/>
            <person name="Ohm R.A."/>
            <person name="Martin F."/>
            <person name="Silar P."/>
            <person name="Natvig D.O."/>
            <person name="Lalanne C."/>
            <person name="Gautier V."/>
            <person name="Ament-Velasquez S.L."/>
            <person name="Kruys A."/>
            <person name="Hutchinson M.I."/>
            <person name="Powell A.J."/>
            <person name="Barry K."/>
            <person name="Miller A.N."/>
            <person name="Grigoriev I.V."/>
            <person name="Debuchy R."/>
            <person name="Gladieux P."/>
            <person name="Hiltunen Thoren M."/>
            <person name="Johannesson H."/>
        </authorList>
    </citation>
    <scope>NUCLEOTIDE SEQUENCE [LARGE SCALE GENOMIC DNA]</scope>
    <source>
        <strain evidence="3">CBS 340.73</strain>
    </source>
</reference>
<gene>
    <name evidence="2" type="ORF">QBC46DRAFT_414568</name>
</gene>
<proteinExistence type="predicted"/>
<keyword evidence="1" id="KW-0175">Coiled coil</keyword>
<evidence type="ECO:0000256" key="1">
    <source>
        <dbReference type="SAM" id="Coils"/>
    </source>
</evidence>
<keyword evidence="3" id="KW-1185">Reference proteome</keyword>
<dbReference type="Proteomes" id="UP001303473">
    <property type="component" value="Unassembled WGS sequence"/>
</dbReference>
<accession>A0AAN6MUH7</accession>
<name>A0AAN6MUH7_9PEZI</name>
<evidence type="ECO:0000313" key="3">
    <source>
        <dbReference type="Proteomes" id="UP001303473"/>
    </source>
</evidence>